<dbReference type="EMBL" id="VRLW01000001">
    <property type="protein sequence ID" value="KAA1262226.1"/>
    <property type="molecule type" value="Genomic_DNA"/>
</dbReference>
<gene>
    <name evidence="2" type="ORF">LF1_47880</name>
</gene>
<comment type="caution">
    <text evidence="2">The sequence shown here is derived from an EMBL/GenBank/DDBJ whole genome shotgun (WGS) entry which is preliminary data.</text>
</comment>
<reference evidence="2 3" key="1">
    <citation type="submission" date="2019-08" db="EMBL/GenBank/DDBJ databases">
        <title>Deep-cultivation of Planctomycetes and their phenomic and genomic characterization uncovers novel biology.</title>
        <authorList>
            <person name="Wiegand S."/>
            <person name="Jogler M."/>
            <person name="Boedeker C."/>
            <person name="Pinto D."/>
            <person name="Vollmers J."/>
            <person name="Rivas-Marin E."/>
            <person name="Kohn T."/>
            <person name="Peeters S.H."/>
            <person name="Heuer A."/>
            <person name="Rast P."/>
            <person name="Oberbeckmann S."/>
            <person name="Bunk B."/>
            <person name="Jeske O."/>
            <person name="Meyerdierks A."/>
            <person name="Storesund J.E."/>
            <person name="Kallscheuer N."/>
            <person name="Luecker S."/>
            <person name="Lage O.M."/>
            <person name="Pohl T."/>
            <person name="Merkel B.J."/>
            <person name="Hornburger P."/>
            <person name="Mueller R.-W."/>
            <person name="Bruemmer F."/>
            <person name="Labrenz M."/>
            <person name="Spormann A.M."/>
            <person name="Op Den Camp H."/>
            <person name="Overmann J."/>
            <person name="Amann R."/>
            <person name="Jetten M.S.M."/>
            <person name="Mascher T."/>
            <person name="Medema M.H."/>
            <person name="Devos D.P."/>
            <person name="Kaster A.-K."/>
            <person name="Ovreas L."/>
            <person name="Rohde M."/>
            <person name="Galperin M.Y."/>
            <person name="Jogler C."/>
        </authorList>
    </citation>
    <scope>NUCLEOTIDE SEQUENCE [LARGE SCALE GENOMIC DNA]</scope>
    <source>
        <strain evidence="2 3">LF1</strain>
    </source>
</reference>
<evidence type="ECO:0000259" key="1">
    <source>
        <dbReference type="Pfam" id="PF07179"/>
    </source>
</evidence>
<name>A0A5B1CNV6_9BACT</name>
<sequence length="129" mass="13724">MSDETNAFLDAIADRDAAAIRKEMAGSEFVLISMSDGTEDEEDGSGALTAEIDGDDALVVFTSEALAGEFVKEQEDLFEDSEEVEGLVVEGEALLEYLPEGFGMLIDPEVEESAMIDPALAAEVAAIKK</sequence>
<dbReference type="Pfam" id="PF07179">
    <property type="entry name" value="SseB"/>
    <property type="match status" value="1"/>
</dbReference>
<protein>
    <recommendedName>
        <fullName evidence="1">SseB protein N-terminal domain-containing protein</fullName>
    </recommendedName>
</protein>
<dbReference type="RefSeq" id="WP_068266868.1">
    <property type="nucleotide sequence ID" value="NZ_LWSK01000134.1"/>
</dbReference>
<proteinExistence type="predicted"/>
<evidence type="ECO:0000313" key="3">
    <source>
        <dbReference type="Proteomes" id="UP000322699"/>
    </source>
</evidence>
<dbReference type="OrthoDB" id="282429at2"/>
<dbReference type="InterPro" id="IPR009839">
    <property type="entry name" value="SseB_N"/>
</dbReference>
<keyword evidence="3" id="KW-1185">Reference proteome</keyword>
<accession>A0A5B1CNV6</accession>
<organism evidence="2 3">
    <name type="scientific">Rubripirellula obstinata</name>
    <dbReference type="NCBI Taxonomy" id="406547"/>
    <lineage>
        <taxon>Bacteria</taxon>
        <taxon>Pseudomonadati</taxon>
        <taxon>Planctomycetota</taxon>
        <taxon>Planctomycetia</taxon>
        <taxon>Pirellulales</taxon>
        <taxon>Pirellulaceae</taxon>
        <taxon>Rubripirellula</taxon>
    </lineage>
</organism>
<evidence type="ECO:0000313" key="2">
    <source>
        <dbReference type="EMBL" id="KAA1262226.1"/>
    </source>
</evidence>
<dbReference type="AlphaFoldDB" id="A0A5B1CNV6"/>
<feature type="domain" description="SseB protein N-terminal" evidence="1">
    <location>
        <begin position="9"/>
        <end position="118"/>
    </location>
</feature>
<dbReference type="Proteomes" id="UP000322699">
    <property type="component" value="Unassembled WGS sequence"/>
</dbReference>